<dbReference type="EC" id="2.8.1.-" evidence="3"/>
<evidence type="ECO:0000259" key="2">
    <source>
        <dbReference type="PROSITE" id="PS01148"/>
    </source>
</evidence>
<proteinExistence type="inferred from homology"/>
<dbReference type="PROSITE" id="PS01148">
    <property type="entry name" value="UPF0033"/>
    <property type="match status" value="1"/>
</dbReference>
<keyword evidence="3" id="KW-0808">Transferase</keyword>
<dbReference type="Pfam" id="PF01206">
    <property type="entry name" value="TusA"/>
    <property type="match status" value="1"/>
</dbReference>
<accession>A0A2H5XG88</accession>
<organism evidence="3 4">
    <name type="scientific">Candidatus Fervidibacter japonicus</name>
    <dbReference type="NCBI Taxonomy" id="2035412"/>
    <lineage>
        <taxon>Bacteria</taxon>
        <taxon>Candidatus Fervidibacterota</taxon>
        <taxon>Candidatus Fervidibacter</taxon>
    </lineage>
</organism>
<gene>
    <name evidence="3" type="primary">tusA_3</name>
    <name evidence="3" type="ORF">HRbin17_02729</name>
</gene>
<name>A0A2H5XG88_9BACT</name>
<dbReference type="AlphaFoldDB" id="A0A2H5XG88"/>
<evidence type="ECO:0000256" key="1">
    <source>
        <dbReference type="ARBA" id="ARBA00008984"/>
    </source>
</evidence>
<dbReference type="Gene3D" id="3.30.110.40">
    <property type="entry name" value="TusA-like domain"/>
    <property type="match status" value="1"/>
</dbReference>
<dbReference type="Proteomes" id="UP000236173">
    <property type="component" value="Unassembled WGS sequence"/>
</dbReference>
<evidence type="ECO:0000313" key="3">
    <source>
        <dbReference type="EMBL" id="GBD00191.1"/>
    </source>
</evidence>
<dbReference type="PANTHER" id="PTHR33279:SF2">
    <property type="entry name" value="SULFUR CARRIER PROTEIN TUSA"/>
    <property type="match status" value="1"/>
</dbReference>
<protein>
    <submittedName>
        <fullName evidence="3">Sulfurtransferase TusA</fullName>
        <ecNumber evidence="3">2.8.1.-</ecNumber>
    </submittedName>
</protein>
<dbReference type="InterPro" id="IPR001455">
    <property type="entry name" value="TusA-like"/>
</dbReference>
<reference evidence="4" key="1">
    <citation type="submission" date="2017-09" db="EMBL/GenBank/DDBJ databases">
        <title>Metaegenomics of thermophilic ammonia-oxidizing enrichment culture.</title>
        <authorList>
            <person name="Kato S."/>
            <person name="Suzuki K."/>
        </authorList>
    </citation>
    <scope>NUCLEOTIDE SEQUENCE [LARGE SCALE GENOMIC DNA]</scope>
</reference>
<dbReference type="CDD" id="cd00291">
    <property type="entry name" value="SirA_YedF_YeeD"/>
    <property type="match status" value="1"/>
</dbReference>
<comment type="caution">
    <text evidence="3">The sequence shown here is derived from an EMBL/GenBank/DDBJ whole genome shotgun (WGS) entry which is preliminary data.</text>
</comment>
<sequence length="83" mass="9140">MALPFDKELDVRGAKCPVPVVKARQAVNELQVGQVLRVLATDPGSVNDFKGWAQVAKNIELVAQETETMDGQTVYVHYVKRTA</sequence>
<dbReference type="InterPro" id="IPR036868">
    <property type="entry name" value="TusA-like_sf"/>
</dbReference>
<dbReference type="PANTHER" id="PTHR33279">
    <property type="entry name" value="SULFUR CARRIER PROTEIN YEDF-RELATED"/>
    <property type="match status" value="1"/>
</dbReference>
<dbReference type="SUPFAM" id="SSF64307">
    <property type="entry name" value="SirA-like"/>
    <property type="match status" value="1"/>
</dbReference>
<feature type="domain" description="UPF0033" evidence="2">
    <location>
        <begin position="9"/>
        <end position="33"/>
    </location>
</feature>
<comment type="similarity">
    <text evidence="1">Belongs to the sulfur carrier protein TusA family.</text>
</comment>
<evidence type="ECO:0000313" key="4">
    <source>
        <dbReference type="Proteomes" id="UP000236173"/>
    </source>
</evidence>
<dbReference type="EMBL" id="BEHT01000058">
    <property type="protein sequence ID" value="GBD00191.1"/>
    <property type="molecule type" value="Genomic_DNA"/>
</dbReference>
<dbReference type="GO" id="GO:0016740">
    <property type="term" value="F:transferase activity"/>
    <property type="evidence" value="ECO:0007669"/>
    <property type="project" value="UniProtKB-KW"/>
</dbReference>